<dbReference type="RefSeq" id="WP_107255686.1">
    <property type="nucleotide sequence ID" value="NZ_PYOC01000014.1"/>
</dbReference>
<keyword evidence="1" id="KW-1133">Transmembrane helix</keyword>
<evidence type="ECO:0000256" key="2">
    <source>
        <dbReference type="SAM" id="SignalP"/>
    </source>
</evidence>
<evidence type="ECO:0000256" key="1">
    <source>
        <dbReference type="SAM" id="Phobius"/>
    </source>
</evidence>
<keyword evidence="1" id="KW-0472">Membrane</keyword>
<dbReference type="InterPro" id="IPR022562">
    <property type="entry name" value="DUF3466"/>
</dbReference>
<comment type="caution">
    <text evidence="3">The sequence shown here is derived from an EMBL/GenBank/DDBJ whole genome shotgun (WGS) entry which is preliminary data.</text>
</comment>
<keyword evidence="4" id="KW-1185">Reference proteome</keyword>
<sequence>MQHKMLKLSTLAILIAGATGANAAVYKVVQVTDTSGAESLQYFPTANTSSNSVEFYGQGIEATSTSQNCFTTDCGDADEYKVVGESRRGTDGINYRDTIAFLTDNYQHINDRNEFERYCNDNLGFNTCNVWSEAQYYGNAYNREQADDRTGLGGLQREQAAWSLGYYSNASAIVYGETLSTFANSADGYSDADKAVLGTIIDSGSHVTPNSVVNGIVAEAGTDYVYGITSSAYFSKDGRNARAFDKRGFVNAGANKTELTPPAASIDRPDDKLAEQMGQTLANDAVIYDSGSGSKLLVVGSASYAPSFYYNRGTTDSKNWYYDSDKVPNTDDINVSGLGFSGTDFQTCAATPTAANVYSKYECQFSTFANQAAFWLVDSATTGKVTASAIVKPSLPVLDVDSENRSYQASAQAISLVNNLPIAVGFATDSVDNDYYAPRAAIFESKAAGSSLTWTEKFIPGIDIERGSDRIYSYTVATDINANNVVVGVGKNFRAANRSYAEAIFIYDNQNDSLKMLDSNVNANIFFDGSNGRPSAINGNNQVVGWVDSETVNQIDGRERRQRAFTYIAGDTAIAGSPLTAGGSWMINDLTYGDESNSIVANNNQYRIAQATDINDAGVISATAFMCDGGYDSFSNEAQCKGGGVGKERVVAVKLVPIPDGTVDVRPEESGTIKRSGASFGMFALTLLGLFGFRRRK</sequence>
<feature type="signal peptide" evidence="2">
    <location>
        <begin position="1"/>
        <end position="23"/>
    </location>
</feature>
<keyword evidence="2" id="KW-0732">Signal</keyword>
<dbReference type="Pfam" id="PF11949">
    <property type="entry name" value="DUF3466"/>
    <property type="match status" value="1"/>
</dbReference>
<dbReference type="InterPro" id="IPR020008">
    <property type="entry name" value="GlyGly_CTERM"/>
</dbReference>
<feature type="chain" id="PRO_5015728917" evidence="2">
    <location>
        <begin position="24"/>
        <end position="697"/>
    </location>
</feature>
<dbReference type="NCBIfam" id="TIGR03501">
    <property type="entry name" value="GlyGly_CTERM"/>
    <property type="match status" value="1"/>
</dbReference>
<dbReference type="EMBL" id="PYOC01000014">
    <property type="protein sequence ID" value="PSV43162.1"/>
    <property type="molecule type" value="Genomic_DNA"/>
</dbReference>
<gene>
    <name evidence="3" type="ORF">C9J47_23555</name>
</gene>
<reference evidence="3 4" key="1">
    <citation type="submission" date="2018-03" db="EMBL/GenBank/DDBJ databases">
        <title>Whole genome sequencing of Histamine producing bacteria.</title>
        <authorList>
            <person name="Butler K."/>
        </authorList>
    </citation>
    <scope>NUCLEOTIDE SEQUENCE [LARGE SCALE GENOMIC DNA]</scope>
    <source>
        <strain evidence="3 4">ATCC 19614</strain>
    </source>
</reference>
<name>A0A2T3L2R1_9GAMM</name>
<proteinExistence type="predicted"/>
<organism evidence="3 4">
    <name type="scientific">Photobacterium indicum</name>
    <dbReference type="NCBI Taxonomy" id="81447"/>
    <lineage>
        <taxon>Bacteria</taxon>
        <taxon>Pseudomonadati</taxon>
        <taxon>Pseudomonadota</taxon>
        <taxon>Gammaproteobacteria</taxon>
        <taxon>Vibrionales</taxon>
        <taxon>Vibrionaceae</taxon>
        <taxon>Photobacterium</taxon>
    </lineage>
</organism>
<keyword evidence="1" id="KW-0812">Transmembrane</keyword>
<protein>
    <submittedName>
        <fullName evidence="3">GlyGly-CTERM sorting domain-containing protein</fullName>
    </submittedName>
</protein>
<feature type="transmembrane region" description="Helical" evidence="1">
    <location>
        <begin position="676"/>
        <end position="693"/>
    </location>
</feature>
<dbReference type="Proteomes" id="UP000241803">
    <property type="component" value="Unassembled WGS sequence"/>
</dbReference>
<evidence type="ECO:0000313" key="4">
    <source>
        <dbReference type="Proteomes" id="UP000241803"/>
    </source>
</evidence>
<accession>A0A2T3L2R1</accession>
<evidence type="ECO:0000313" key="3">
    <source>
        <dbReference type="EMBL" id="PSV43162.1"/>
    </source>
</evidence>
<dbReference type="AlphaFoldDB" id="A0A2T3L2R1"/>